<keyword evidence="1" id="KW-0472">Membrane</keyword>
<keyword evidence="3" id="KW-1185">Reference proteome</keyword>
<evidence type="ECO:0000313" key="3">
    <source>
        <dbReference type="Proteomes" id="UP000035352"/>
    </source>
</evidence>
<protein>
    <submittedName>
        <fullName evidence="2">Uncharacterized protein</fullName>
    </submittedName>
</protein>
<keyword evidence="1" id="KW-0812">Transmembrane</keyword>
<organism evidence="2 3">
    <name type="scientific">Caldimonas brevitalea</name>
    <dbReference type="NCBI Taxonomy" id="413882"/>
    <lineage>
        <taxon>Bacteria</taxon>
        <taxon>Pseudomonadati</taxon>
        <taxon>Pseudomonadota</taxon>
        <taxon>Betaproteobacteria</taxon>
        <taxon>Burkholderiales</taxon>
        <taxon>Sphaerotilaceae</taxon>
        <taxon>Caldimonas</taxon>
    </lineage>
</organism>
<evidence type="ECO:0000256" key="1">
    <source>
        <dbReference type="SAM" id="Phobius"/>
    </source>
</evidence>
<evidence type="ECO:0000313" key="2">
    <source>
        <dbReference type="EMBL" id="AKJ27563.1"/>
    </source>
</evidence>
<dbReference type="OrthoDB" id="9794683at2"/>
<dbReference type="AlphaFoldDB" id="A0A0G3BHV0"/>
<gene>
    <name evidence="2" type="ORF">AAW51_0872</name>
</gene>
<feature type="transmembrane region" description="Helical" evidence="1">
    <location>
        <begin position="21"/>
        <end position="41"/>
    </location>
</feature>
<keyword evidence="1" id="KW-1133">Transmembrane helix</keyword>
<dbReference type="KEGG" id="pbh:AAW51_0872"/>
<sequence length="175" mass="18965">MSFHVQRIVESSDGIYQPPPLRLELALAASLLVVLAVLLLLGRLSLASAAVYVALASIPATFRLVQLRKFGPLGPPTLSIAGGRLFIARPADSRGGISIALSELQRLLVYGRCGRRTYRMVKLDGTYLEAVPMWRPTLDDAVIQFLIRALPDRVTVEEPQTMFAAVRGDGPSTGP</sequence>
<feature type="transmembrane region" description="Helical" evidence="1">
    <location>
        <begin position="47"/>
        <end position="65"/>
    </location>
</feature>
<dbReference type="EMBL" id="CP011371">
    <property type="protein sequence ID" value="AKJ27563.1"/>
    <property type="molecule type" value="Genomic_DNA"/>
</dbReference>
<name>A0A0G3BHV0_9BURK</name>
<dbReference type="Proteomes" id="UP000035352">
    <property type="component" value="Chromosome"/>
</dbReference>
<proteinExistence type="predicted"/>
<reference evidence="2 3" key="1">
    <citation type="submission" date="2015-05" db="EMBL/GenBank/DDBJ databases">
        <authorList>
            <person name="Tang B."/>
            <person name="Yu Y."/>
        </authorList>
    </citation>
    <scope>NUCLEOTIDE SEQUENCE [LARGE SCALE GENOMIC DNA]</scope>
    <source>
        <strain evidence="2 3">DSM 7029</strain>
    </source>
</reference>
<accession>A0A0G3BHV0</accession>
<dbReference type="RefSeq" id="WP_047193617.1">
    <property type="nucleotide sequence ID" value="NZ_CP011371.1"/>
</dbReference>